<dbReference type="GO" id="GO:0016616">
    <property type="term" value="F:oxidoreductase activity, acting on the CH-OH group of donors, NAD or NADP as acceptor"/>
    <property type="evidence" value="ECO:0007669"/>
    <property type="project" value="UniProtKB-ARBA"/>
</dbReference>
<dbReference type="Pfam" id="PF00248">
    <property type="entry name" value="Aldo_ket_red"/>
    <property type="match status" value="1"/>
</dbReference>
<feature type="binding site" evidence="5">
    <location>
        <position position="109"/>
    </location>
    <ligand>
        <name>substrate</name>
    </ligand>
</feature>
<evidence type="ECO:0000256" key="2">
    <source>
        <dbReference type="ARBA" id="ARBA00022857"/>
    </source>
</evidence>
<accession>A0A7I8CZM3</accession>
<dbReference type="AlphaFoldDB" id="A0A7I8CZM3"/>
<dbReference type="SUPFAM" id="SSF51430">
    <property type="entry name" value="NAD(P)-linked oxidoreductase"/>
    <property type="match status" value="1"/>
</dbReference>
<dbReference type="InterPro" id="IPR018170">
    <property type="entry name" value="Aldo/ket_reductase_CS"/>
</dbReference>
<evidence type="ECO:0000313" key="8">
    <source>
        <dbReference type="EMBL" id="BCI59951.1"/>
    </source>
</evidence>
<name>A0A7I8CZM3_9FIRM</name>
<reference evidence="9" key="1">
    <citation type="submission" date="2020-07" db="EMBL/GenBank/DDBJ databases">
        <title>Complete genome sequencing of Clostridia bacterium strain 12CBH8.</title>
        <authorList>
            <person name="Sakamoto M."/>
            <person name="Murakami T."/>
            <person name="Mori H."/>
        </authorList>
    </citation>
    <scope>NUCLEOTIDE SEQUENCE [LARGE SCALE GENOMIC DNA]</scope>
    <source>
        <strain evidence="9">12CBH8</strain>
    </source>
</reference>
<comment type="similarity">
    <text evidence="1">Belongs to the aldo/keto reductase family.</text>
</comment>
<dbReference type="RefSeq" id="WP_215533515.1">
    <property type="nucleotide sequence ID" value="NZ_AP023321.1"/>
</dbReference>
<evidence type="ECO:0000313" key="9">
    <source>
        <dbReference type="Proteomes" id="UP000593890"/>
    </source>
</evidence>
<dbReference type="KEGG" id="sman:C12CBH8_05900"/>
<sequence length="259" mass="29370">MAYTQSVRLLNGVDIPVLGFGTYKMDDEAAAQAVQEAIHQGYRHIDTASYYKNEKGVGQGIAQCGLTRDQIFLTSKMWNDEQGYEQTLEAFERSIQKLGVDYLDLYLIHWPQPQSKDTWRAMEKLYGEGKIRAIGVSNFSVEQIRELAEDSSVMPMVNQVELHPCLSQPEMRAFCREKGIALTAWSPLDRGKSFELSAIQDLCKKYGKTPAQIVLRWEVQMGLVTIPKTANPTRMQENASIFDFALTDEEMLSIESLDQ</sequence>
<feature type="domain" description="NADP-dependent oxidoreductase" evidence="7">
    <location>
        <begin position="18"/>
        <end position="258"/>
    </location>
</feature>
<dbReference type="InterPro" id="IPR020471">
    <property type="entry name" value="AKR"/>
</dbReference>
<evidence type="ECO:0000256" key="1">
    <source>
        <dbReference type="ARBA" id="ARBA00007905"/>
    </source>
</evidence>
<feature type="active site" description="Proton donor" evidence="4">
    <location>
        <position position="51"/>
    </location>
</feature>
<proteinExistence type="inferred from homology"/>
<keyword evidence="2" id="KW-0521">NADP</keyword>
<dbReference type="PANTHER" id="PTHR43827">
    <property type="entry name" value="2,5-DIKETO-D-GLUCONIC ACID REDUCTASE"/>
    <property type="match status" value="1"/>
</dbReference>
<evidence type="ECO:0000256" key="4">
    <source>
        <dbReference type="PIRSR" id="PIRSR000097-1"/>
    </source>
</evidence>
<evidence type="ECO:0000256" key="5">
    <source>
        <dbReference type="PIRSR" id="PIRSR000097-2"/>
    </source>
</evidence>
<dbReference type="InterPro" id="IPR036812">
    <property type="entry name" value="NAD(P)_OxRdtase_dom_sf"/>
</dbReference>
<dbReference type="InterPro" id="IPR023210">
    <property type="entry name" value="NADP_OxRdtase_dom"/>
</dbReference>
<dbReference type="FunFam" id="3.20.20.100:FF:000015">
    <property type="entry name" value="Oxidoreductase, aldo/keto reductase family"/>
    <property type="match status" value="1"/>
</dbReference>
<evidence type="ECO:0000256" key="6">
    <source>
        <dbReference type="PIRSR" id="PIRSR000097-3"/>
    </source>
</evidence>
<protein>
    <submittedName>
        <fullName evidence="8">Glyoxal reductase</fullName>
    </submittedName>
</protein>
<dbReference type="PROSITE" id="PS00063">
    <property type="entry name" value="ALDOKETO_REDUCTASE_3"/>
    <property type="match status" value="1"/>
</dbReference>
<gene>
    <name evidence="8" type="primary">dkgA</name>
    <name evidence="8" type="ORF">C12CBH8_05900</name>
</gene>
<dbReference type="PROSITE" id="PS00798">
    <property type="entry name" value="ALDOKETO_REDUCTASE_1"/>
    <property type="match status" value="1"/>
</dbReference>
<keyword evidence="3" id="KW-0560">Oxidoreductase</keyword>
<dbReference type="CDD" id="cd19071">
    <property type="entry name" value="AKR_AKR1-5-like"/>
    <property type="match status" value="1"/>
</dbReference>
<feature type="site" description="Lowers pKa of active site Tyr" evidence="6">
    <location>
        <position position="76"/>
    </location>
</feature>
<evidence type="ECO:0000259" key="7">
    <source>
        <dbReference type="Pfam" id="PF00248"/>
    </source>
</evidence>
<organism evidence="8 9">
    <name type="scientific">Solibaculum mannosilyticum</name>
    <dbReference type="NCBI Taxonomy" id="2780922"/>
    <lineage>
        <taxon>Bacteria</taxon>
        <taxon>Bacillati</taxon>
        <taxon>Bacillota</taxon>
        <taxon>Clostridia</taxon>
        <taxon>Eubacteriales</taxon>
        <taxon>Oscillospiraceae</taxon>
        <taxon>Solibaculum</taxon>
    </lineage>
</organism>
<dbReference type="PANTHER" id="PTHR43827:SF3">
    <property type="entry name" value="NADP-DEPENDENT OXIDOREDUCTASE DOMAIN-CONTAINING PROTEIN"/>
    <property type="match status" value="1"/>
</dbReference>
<dbReference type="Gene3D" id="3.20.20.100">
    <property type="entry name" value="NADP-dependent oxidoreductase domain"/>
    <property type="match status" value="1"/>
</dbReference>
<dbReference type="PIRSF" id="PIRSF000097">
    <property type="entry name" value="AKR"/>
    <property type="match status" value="1"/>
</dbReference>
<dbReference type="EMBL" id="AP023321">
    <property type="protein sequence ID" value="BCI59951.1"/>
    <property type="molecule type" value="Genomic_DNA"/>
</dbReference>
<dbReference type="Proteomes" id="UP000593890">
    <property type="component" value="Chromosome"/>
</dbReference>
<dbReference type="PROSITE" id="PS00062">
    <property type="entry name" value="ALDOKETO_REDUCTASE_2"/>
    <property type="match status" value="1"/>
</dbReference>
<keyword evidence="9" id="KW-1185">Reference proteome</keyword>
<dbReference type="PRINTS" id="PR00069">
    <property type="entry name" value="ALDKETRDTASE"/>
</dbReference>
<evidence type="ECO:0000256" key="3">
    <source>
        <dbReference type="ARBA" id="ARBA00023002"/>
    </source>
</evidence>